<comment type="caution">
    <text evidence="5">The sequence shown here is derived from an EMBL/GenBank/DDBJ whole genome shotgun (WGS) entry which is preliminary data.</text>
</comment>
<gene>
    <name evidence="5" type="ORF">NGB36_09820</name>
</gene>
<dbReference type="Gene3D" id="1.10.260.40">
    <property type="entry name" value="lambda repressor-like DNA-binding domains"/>
    <property type="match status" value="1"/>
</dbReference>
<keyword evidence="1" id="KW-0805">Transcription regulation</keyword>
<name>A0ABT1PT88_9ACTN</name>
<dbReference type="RefSeq" id="WP_255919794.1">
    <property type="nucleotide sequence ID" value="NZ_JANFNG010000005.1"/>
</dbReference>
<dbReference type="InterPro" id="IPR000843">
    <property type="entry name" value="HTH_LacI"/>
</dbReference>
<dbReference type="CDD" id="cd06267">
    <property type="entry name" value="PBP1_LacI_sugar_binding-like"/>
    <property type="match status" value="1"/>
</dbReference>
<dbReference type="PANTHER" id="PTHR30146">
    <property type="entry name" value="LACI-RELATED TRANSCRIPTIONAL REPRESSOR"/>
    <property type="match status" value="1"/>
</dbReference>
<accession>A0ABT1PT88</accession>
<dbReference type="Proteomes" id="UP001057702">
    <property type="component" value="Unassembled WGS sequence"/>
</dbReference>
<dbReference type="PANTHER" id="PTHR30146:SF138">
    <property type="entry name" value="TRANSCRIPTIONAL REGULATORY PROTEIN"/>
    <property type="match status" value="1"/>
</dbReference>
<keyword evidence="6" id="KW-1185">Reference proteome</keyword>
<dbReference type="Pfam" id="PF00532">
    <property type="entry name" value="Peripla_BP_1"/>
    <property type="match status" value="1"/>
</dbReference>
<dbReference type="Pfam" id="PF00356">
    <property type="entry name" value="LacI"/>
    <property type="match status" value="1"/>
</dbReference>
<dbReference type="CDD" id="cd01392">
    <property type="entry name" value="HTH_LacI"/>
    <property type="match status" value="1"/>
</dbReference>
<reference evidence="5" key="1">
    <citation type="submission" date="2022-06" db="EMBL/GenBank/DDBJ databases">
        <title>Draft genome sequence of Streptomyces sp. RB6PN25 isolated from peat swamp forest in Thailand.</title>
        <authorList>
            <person name="Duangmal K."/>
            <person name="Klaysubun C."/>
        </authorList>
    </citation>
    <scope>NUCLEOTIDE SEQUENCE</scope>
    <source>
        <strain evidence="5">RB6PN25</strain>
    </source>
</reference>
<protein>
    <submittedName>
        <fullName evidence="5">LacI family transcriptional regulator</fullName>
    </submittedName>
</protein>
<dbReference type="PROSITE" id="PS50932">
    <property type="entry name" value="HTH_LACI_2"/>
    <property type="match status" value="1"/>
</dbReference>
<sequence>MAKNGGPIRGADAHQGRPVTIQAVAKAAGVSTATVSRVMTGNSSVRADLAARVRQVADELGYRPNPAAQRLASGVSETIGVVVPNLANPYFYDVIKAMNTAAAAQGYQMLIADSNEDPDQELPLSRSLLRQADGLVLLSPRMPVASLRVLAQDAAPVLMVNRVVVGVGLPTVAVDNHSAMLEICGHLAMLGHRRVVYLAGPEHSWQNTERQRAADQSPAFGLQLTSVTAGSTIGAGHAAVDRALELKPTALVCFNDLVAFGALARLQELGLRVPDDVSLTGFDDIPFSGYASPPLTTAVSPQLALGQRAWQVIHQMIDGKEPDDTPLLKAEVVIRHSTAAPSVCGHVASPQPDLTGQTGVAAG</sequence>
<dbReference type="SUPFAM" id="SSF53822">
    <property type="entry name" value="Periplasmic binding protein-like I"/>
    <property type="match status" value="1"/>
</dbReference>
<keyword evidence="3" id="KW-0804">Transcription</keyword>
<evidence type="ECO:0000256" key="2">
    <source>
        <dbReference type="ARBA" id="ARBA00023125"/>
    </source>
</evidence>
<evidence type="ECO:0000313" key="5">
    <source>
        <dbReference type="EMBL" id="MCQ4080889.1"/>
    </source>
</evidence>
<feature type="domain" description="HTH lacI-type" evidence="4">
    <location>
        <begin position="19"/>
        <end position="73"/>
    </location>
</feature>
<dbReference type="EMBL" id="JANFNG010000005">
    <property type="protein sequence ID" value="MCQ4080889.1"/>
    <property type="molecule type" value="Genomic_DNA"/>
</dbReference>
<evidence type="ECO:0000256" key="3">
    <source>
        <dbReference type="ARBA" id="ARBA00023163"/>
    </source>
</evidence>
<dbReference type="InterPro" id="IPR028082">
    <property type="entry name" value="Peripla_BP_I"/>
</dbReference>
<evidence type="ECO:0000256" key="1">
    <source>
        <dbReference type="ARBA" id="ARBA00023015"/>
    </source>
</evidence>
<dbReference type="SUPFAM" id="SSF47413">
    <property type="entry name" value="lambda repressor-like DNA-binding domains"/>
    <property type="match status" value="1"/>
</dbReference>
<dbReference type="InterPro" id="IPR010982">
    <property type="entry name" value="Lambda_DNA-bd_dom_sf"/>
</dbReference>
<proteinExistence type="predicted"/>
<evidence type="ECO:0000313" key="6">
    <source>
        <dbReference type="Proteomes" id="UP001057702"/>
    </source>
</evidence>
<organism evidence="5 6">
    <name type="scientific">Streptomyces humicola</name>
    <dbReference type="NCBI Taxonomy" id="2953240"/>
    <lineage>
        <taxon>Bacteria</taxon>
        <taxon>Bacillati</taxon>
        <taxon>Actinomycetota</taxon>
        <taxon>Actinomycetes</taxon>
        <taxon>Kitasatosporales</taxon>
        <taxon>Streptomycetaceae</taxon>
        <taxon>Streptomyces</taxon>
    </lineage>
</organism>
<keyword evidence="2" id="KW-0238">DNA-binding</keyword>
<dbReference type="SMART" id="SM00354">
    <property type="entry name" value="HTH_LACI"/>
    <property type="match status" value="1"/>
</dbReference>
<dbReference type="Gene3D" id="3.40.50.2300">
    <property type="match status" value="2"/>
</dbReference>
<dbReference type="InterPro" id="IPR001761">
    <property type="entry name" value="Peripla_BP/Lac1_sug-bd_dom"/>
</dbReference>
<evidence type="ECO:0000259" key="4">
    <source>
        <dbReference type="PROSITE" id="PS50932"/>
    </source>
</evidence>